<reference evidence="1" key="1">
    <citation type="submission" date="2013-12" db="EMBL/GenBank/DDBJ databases">
        <title>The Genome Sequence of Aphanomyces invadans NJM9701.</title>
        <authorList>
            <consortium name="The Broad Institute Genomics Platform"/>
            <person name="Russ C."/>
            <person name="Tyler B."/>
            <person name="van West P."/>
            <person name="Dieguez-Uribeondo J."/>
            <person name="Young S.K."/>
            <person name="Zeng Q."/>
            <person name="Gargeya S."/>
            <person name="Fitzgerald M."/>
            <person name="Abouelleil A."/>
            <person name="Alvarado L."/>
            <person name="Chapman S.B."/>
            <person name="Gainer-Dewar J."/>
            <person name="Goldberg J."/>
            <person name="Griggs A."/>
            <person name="Gujja S."/>
            <person name="Hansen M."/>
            <person name="Howarth C."/>
            <person name="Imamovic A."/>
            <person name="Ireland A."/>
            <person name="Larimer J."/>
            <person name="McCowan C."/>
            <person name="Murphy C."/>
            <person name="Pearson M."/>
            <person name="Poon T.W."/>
            <person name="Priest M."/>
            <person name="Roberts A."/>
            <person name="Saif S."/>
            <person name="Shea T."/>
            <person name="Sykes S."/>
            <person name="Wortman J."/>
            <person name="Nusbaum C."/>
            <person name="Birren B."/>
        </authorList>
    </citation>
    <scope>NUCLEOTIDE SEQUENCE [LARGE SCALE GENOMIC DNA]</scope>
    <source>
        <strain evidence="1">NJM9701</strain>
    </source>
</reference>
<dbReference type="EMBL" id="KI914189">
    <property type="protein sequence ID" value="ETV89926.1"/>
    <property type="molecule type" value="Genomic_DNA"/>
</dbReference>
<dbReference type="OrthoDB" id="113327at2759"/>
<dbReference type="AlphaFoldDB" id="A0A024T8L5"/>
<dbReference type="Gene3D" id="3.30.420.10">
    <property type="entry name" value="Ribonuclease H-like superfamily/Ribonuclease H"/>
    <property type="match status" value="1"/>
</dbReference>
<proteinExistence type="predicted"/>
<dbReference type="GO" id="GO:0003676">
    <property type="term" value="F:nucleic acid binding"/>
    <property type="evidence" value="ECO:0007669"/>
    <property type="project" value="InterPro"/>
</dbReference>
<organism evidence="1">
    <name type="scientific">Aphanomyces invadans</name>
    <dbReference type="NCBI Taxonomy" id="157072"/>
    <lineage>
        <taxon>Eukaryota</taxon>
        <taxon>Sar</taxon>
        <taxon>Stramenopiles</taxon>
        <taxon>Oomycota</taxon>
        <taxon>Saprolegniomycetes</taxon>
        <taxon>Saprolegniales</taxon>
        <taxon>Verrucalvaceae</taxon>
        <taxon>Aphanomyces</taxon>
    </lineage>
</organism>
<name>A0A024T8L5_9STRA</name>
<protein>
    <submittedName>
        <fullName evidence="1">Uncharacterized protein</fullName>
    </submittedName>
</protein>
<dbReference type="PANTHER" id="PTHR47169">
    <property type="entry name" value="OS01G0541250 PROTEIN"/>
    <property type="match status" value="1"/>
</dbReference>
<dbReference type="RefSeq" id="XP_008881441.1">
    <property type="nucleotide sequence ID" value="XM_008883219.1"/>
</dbReference>
<dbReference type="VEuPathDB" id="FungiDB:H310_15232"/>
<feature type="non-terminal residue" evidence="1">
    <location>
        <position position="136"/>
    </location>
</feature>
<dbReference type="GeneID" id="20092282"/>
<evidence type="ECO:0000313" key="1">
    <source>
        <dbReference type="EMBL" id="ETV89926.1"/>
    </source>
</evidence>
<gene>
    <name evidence="1" type="ORF">H310_15232</name>
</gene>
<dbReference type="eggNOG" id="ENOG502QQNW">
    <property type="taxonomic scope" value="Eukaryota"/>
</dbReference>
<sequence>MTELMLRHRTPSSKPPSKYQSLGWMMSLAPQPPNSQDTNVLDLGFFAAIQPLQHRKSARTIDQLVGHVECAFEEYPLVRLNQTFLTLQSCLVEILKLFGGNGYKVPHMSKHKEERNGMLPENALCPSVVFDAAMVK</sequence>
<dbReference type="InterPro" id="IPR036397">
    <property type="entry name" value="RNaseH_sf"/>
</dbReference>
<accession>A0A024T8L5</accession>